<comment type="similarity">
    <text evidence="1">Belongs to the virb1 family.</text>
</comment>
<reference evidence="4 5" key="1">
    <citation type="submission" date="2020-02" db="EMBL/GenBank/DDBJ databases">
        <authorList>
            <person name="Dziuba M."/>
            <person name="Kuznetsov B."/>
            <person name="Mardanov A."/>
            <person name="Ravin N."/>
            <person name="Grouzdev D."/>
        </authorList>
    </citation>
    <scope>NUCLEOTIDE SEQUENCE [LARGE SCALE GENOMIC DNA]</scope>
    <source>
        <strain evidence="4 5">SpK</strain>
    </source>
</reference>
<keyword evidence="5" id="KW-1185">Reference proteome</keyword>
<dbReference type="InterPro" id="IPR008258">
    <property type="entry name" value="Transglycosylase_SLT_dom_1"/>
</dbReference>
<feature type="compositionally biased region" description="Polar residues" evidence="2">
    <location>
        <begin position="331"/>
        <end position="342"/>
    </location>
</feature>
<evidence type="ECO:0000313" key="5">
    <source>
        <dbReference type="Proteomes" id="UP000480684"/>
    </source>
</evidence>
<dbReference type="RefSeq" id="WP_163675885.1">
    <property type="nucleotide sequence ID" value="NZ_JAAIYP010000029.1"/>
</dbReference>
<evidence type="ECO:0000259" key="3">
    <source>
        <dbReference type="Pfam" id="PF01464"/>
    </source>
</evidence>
<name>A0A7C9UYA0_9PROT</name>
<sequence length="348" mass="36903">MSTTASAATDIPTVQRSEHKVAAHIRDAAQATGVPFEFLLAQANQESRLNPDAKSSRSSAMGLFQFTSGTWLDMVKKHGAAHGLDKYADAVVTGSDGRLTVTDKDLKKEILDLRRDPKLSALMAAEYAKDNERVLESRLGRQVSTHDLYLAHFLGAGGALKVLKGRHEPEGGEQPDDMAGAAKANPEVFVDSSSGEQRSLASIYATVERRFRRAMSEAERLAGRLQPQVDLAALRPAERPAEQPAGSDAAADSIALAAADVAARGQKLASPARPSPVPETPQGGDVALVMEDIPATISSFPARLPPSPRPQAETDLQLFPVPLPPPVTGARTENASLPSLLSANEDKG</sequence>
<dbReference type="Gene3D" id="1.10.530.10">
    <property type="match status" value="1"/>
</dbReference>
<dbReference type="SUPFAM" id="SSF53955">
    <property type="entry name" value="Lysozyme-like"/>
    <property type="match status" value="1"/>
</dbReference>
<gene>
    <name evidence="4" type="ORF">G4223_04940</name>
</gene>
<evidence type="ECO:0000256" key="2">
    <source>
        <dbReference type="SAM" id="MobiDB-lite"/>
    </source>
</evidence>
<proteinExistence type="inferred from homology"/>
<feature type="domain" description="Transglycosylase SLT" evidence="3">
    <location>
        <begin position="25"/>
        <end position="79"/>
    </location>
</feature>
<dbReference type="InterPro" id="IPR023346">
    <property type="entry name" value="Lysozyme-like_dom_sf"/>
</dbReference>
<accession>A0A7C9UYA0</accession>
<organism evidence="4 5">
    <name type="scientific">Magnetospirillum aberrantis SpK</name>
    <dbReference type="NCBI Taxonomy" id="908842"/>
    <lineage>
        <taxon>Bacteria</taxon>
        <taxon>Pseudomonadati</taxon>
        <taxon>Pseudomonadota</taxon>
        <taxon>Alphaproteobacteria</taxon>
        <taxon>Rhodospirillales</taxon>
        <taxon>Rhodospirillaceae</taxon>
        <taxon>Magnetospirillum</taxon>
    </lineage>
</organism>
<dbReference type="Proteomes" id="UP000480684">
    <property type="component" value="Unassembled WGS sequence"/>
</dbReference>
<dbReference type="Pfam" id="PF01464">
    <property type="entry name" value="SLT"/>
    <property type="match status" value="1"/>
</dbReference>
<dbReference type="EMBL" id="JAAIYP010000029">
    <property type="protein sequence ID" value="NFV79454.1"/>
    <property type="molecule type" value="Genomic_DNA"/>
</dbReference>
<protein>
    <submittedName>
        <fullName evidence="4">Transglycosylase SLT domain-containing protein</fullName>
    </submittedName>
</protein>
<evidence type="ECO:0000256" key="1">
    <source>
        <dbReference type="ARBA" id="ARBA00009387"/>
    </source>
</evidence>
<feature type="region of interest" description="Disordered" evidence="2">
    <location>
        <begin position="298"/>
        <end position="348"/>
    </location>
</feature>
<comment type="caution">
    <text evidence="4">The sequence shown here is derived from an EMBL/GenBank/DDBJ whole genome shotgun (WGS) entry which is preliminary data.</text>
</comment>
<dbReference type="AlphaFoldDB" id="A0A7C9UYA0"/>
<evidence type="ECO:0000313" key="4">
    <source>
        <dbReference type="EMBL" id="NFV79454.1"/>
    </source>
</evidence>